<evidence type="ECO:0000256" key="5">
    <source>
        <dbReference type="ARBA" id="ARBA00022692"/>
    </source>
</evidence>
<evidence type="ECO:0000256" key="10">
    <source>
        <dbReference type="SAM" id="Phobius"/>
    </source>
</evidence>
<dbReference type="InterPro" id="IPR038770">
    <property type="entry name" value="Na+/solute_symporter_sf"/>
</dbReference>
<feature type="transmembrane region" description="Helical" evidence="10">
    <location>
        <begin position="315"/>
        <end position="337"/>
    </location>
</feature>
<sequence>MCRCRDTEAPACGRCPAAGVGGPVALLLAFAVLLFVAVLFSGLANRTVLSTAVLFLLAGFVLGDGVTGVLTFEPGDEIVVGLAELALFSVLYTDGMRVGFSDLRNAWRLPGRALVLGMPLTFAVTAVLAYYVAGLSWTQAMLVGAVLAPTDPVFASAIVGRAEVPGRLRSLLNVESGLNDGLALPVVLVLLSVLSQDEVDYASLGGELALGIAVGFALPAVAVLLIRSRFTSATPLYAALGGLSIGLMVLGVAQLTHANLFLAAFTAGITIASFAPDVEESFSEFGELVTELLKLAAILVFGALISPAFLGEIPLAGYLFAVLALVLARPLAIVVALARSPLPAAERAVAAWFGPKGFASVVYGLLILDAGVPGADAMFHLVALVIFASILAHSSTDVPIAHAFARAQARRESEGPGAAGGDPLGVEPVTAPPPGRPGTGDG</sequence>
<evidence type="ECO:0000256" key="8">
    <source>
        <dbReference type="ARBA" id="ARBA00023136"/>
    </source>
</evidence>
<dbReference type="PANTHER" id="PTHR32507:SF8">
    <property type="entry name" value="CNH1P"/>
    <property type="match status" value="1"/>
</dbReference>
<feature type="transmembrane region" description="Helical" evidence="10">
    <location>
        <begin position="349"/>
        <end position="368"/>
    </location>
</feature>
<dbReference type="Pfam" id="PF00999">
    <property type="entry name" value="Na_H_Exchanger"/>
    <property type="match status" value="1"/>
</dbReference>
<protein>
    <submittedName>
        <fullName evidence="12">Sodium:proton antiporter</fullName>
    </submittedName>
</protein>
<dbReference type="GO" id="GO:0005886">
    <property type="term" value="C:plasma membrane"/>
    <property type="evidence" value="ECO:0007669"/>
    <property type="project" value="UniProtKB-SubCell"/>
</dbReference>
<dbReference type="PANTHER" id="PTHR32507">
    <property type="entry name" value="NA(+)/H(+) ANTIPORTER 1"/>
    <property type="match status" value="1"/>
</dbReference>
<dbReference type="Gene3D" id="1.20.1530.20">
    <property type="match status" value="1"/>
</dbReference>
<keyword evidence="4" id="KW-1003">Cell membrane</keyword>
<feature type="transmembrane region" description="Helical" evidence="10">
    <location>
        <begin position="78"/>
        <end position="100"/>
    </location>
</feature>
<evidence type="ECO:0000313" key="13">
    <source>
        <dbReference type="Proteomes" id="UP000479241"/>
    </source>
</evidence>
<comment type="subcellular location">
    <subcellularLocation>
        <location evidence="1">Cell membrane</location>
        <topology evidence="1">Multi-pass membrane protein</topology>
    </subcellularLocation>
</comment>
<feature type="transmembrane region" description="Helical" evidence="10">
    <location>
        <begin position="288"/>
        <end position="309"/>
    </location>
</feature>
<evidence type="ECO:0000256" key="6">
    <source>
        <dbReference type="ARBA" id="ARBA00022989"/>
    </source>
</evidence>
<dbReference type="InterPro" id="IPR006153">
    <property type="entry name" value="Cation/H_exchanger_TM"/>
</dbReference>
<evidence type="ECO:0000256" key="4">
    <source>
        <dbReference type="ARBA" id="ARBA00022475"/>
    </source>
</evidence>
<dbReference type="Proteomes" id="UP000479241">
    <property type="component" value="Unassembled WGS sequence"/>
</dbReference>
<feature type="region of interest" description="Disordered" evidence="9">
    <location>
        <begin position="411"/>
        <end position="442"/>
    </location>
</feature>
<feature type="transmembrane region" description="Helical" evidence="10">
    <location>
        <begin position="20"/>
        <end position="40"/>
    </location>
</feature>
<name>A0A6L9VY60_9ACTN</name>
<dbReference type="GO" id="GO:0015297">
    <property type="term" value="F:antiporter activity"/>
    <property type="evidence" value="ECO:0007669"/>
    <property type="project" value="UniProtKB-KW"/>
</dbReference>
<evidence type="ECO:0000256" key="2">
    <source>
        <dbReference type="ARBA" id="ARBA00022448"/>
    </source>
</evidence>
<feature type="transmembrane region" description="Helical" evidence="10">
    <location>
        <begin position="112"/>
        <end position="133"/>
    </location>
</feature>
<evidence type="ECO:0000256" key="7">
    <source>
        <dbReference type="ARBA" id="ARBA00023065"/>
    </source>
</evidence>
<feature type="transmembrane region" description="Helical" evidence="10">
    <location>
        <begin position="208"/>
        <end position="226"/>
    </location>
</feature>
<feature type="domain" description="Cation/H+ exchanger transmembrane" evidence="11">
    <location>
        <begin position="36"/>
        <end position="396"/>
    </location>
</feature>
<comment type="caution">
    <text evidence="12">The sequence shown here is derived from an EMBL/GenBank/DDBJ whole genome shotgun (WGS) entry which is preliminary data.</text>
</comment>
<dbReference type="AlphaFoldDB" id="A0A6L9VY60"/>
<organism evidence="12 13">
    <name type="scientific">Blastococcus saxobsidens</name>
    <dbReference type="NCBI Taxonomy" id="138336"/>
    <lineage>
        <taxon>Bacteria</taxon>
        <taxon>Bacillati</taxon>
        <taxon>Actinomycetota</taxon>
        <taxon>Actinomycetes</taxon>
        <taxon>Geodermatophilales</taxon>
        <taxon>Geodermatophilaceae</taxon>
        <taxon>Blastococcus</taxon>
    </lineage>
</organism>
<keyword evidence="7" id="KW-0406">Ion transport</keyword>
<keyword evidence="5 10" id="KW-0812">Transmembrane</keyword>
<feature type="transmembrane region" description="Helical" evidence="10">
    <location>
        <begin position="52"/>
        <end position="72"/>
    </location>
</feature>
<dbReference type="GO" id="GO:1902600">
    <property type="term" value="P:proton transmembrane transport"/>
    <property type="evidence" value="ECO:0007669"/>
    <property type="project" value="InterPro"/>
</dbReference>
<keyword evidence="8 10" id="KW-0472">Membrane</keyword>
<evidence type="ECO:0000256" key="9">
    <source>
        <dbReference type="SAM" id="MobiDB-lite"/>
    </source>
</evidence>
<keyword evidence="3" id="KW-0050">Antiport</keyword>
<feature type="transmembrane region" description="Helical" evidence="10">
    <location>
        <begin position="258"/>
        <end position="276"/>
    </location>
</feature>
<evidence type="ECO:0000256" key="1">
    <source>
        <dbReference type="ARBA" id="ARBA00004651"/>
    </source>
</evidence>
<dbReference type="EMBL" id="JAAGWG010000003">
    <property type="protein sequence ID" value="NEK84736.1"/>
    <property type="molecule type" value="Genomic_DNA"/>
</dbReference>
<evidence type="ECO:0000256" key="3">
    <source>
        <dbReference type="ARBA" id="ARBA00022449"/>
    </source>
</evidence>
<proteinExistence type="predicted"/>
<reference evidence="12 13" key="1">
    <citation type="submission" date="2019-12" db="EMBL/GenBank/DDBJ databases">
        <title>the WGS of Blastococcus saxobsidens 67B17.</title>
        <authorList>
            <person name="Jiang Z."/>
        </authorList>
    </citation>
    <scope>NUCLEOTIDE SEQUENCE [LARGE SCALE GENOMIC DNA]</scope>
    <source>
        <strain evidence="12 13">67B17</strain>
    </source>
</reference>
<keyword evidence="6 10" id="KW-1133">Transmembrane helix</keyword>
<evidence type="ECO:0000259" key="11">
    <source>
        <dbReference type="Pfam" id="PF00999"/>
    </source>
</evidence>
<evidence type="ECO:0000313" key="12">
    <source>
        <dbReference type="EMBL" id="NEK84736.1"/>
    </source>
</evidence>
<keyword evidence="2" id="KW-0813">Transport</keyword>
<gene>
    <name evidence="12" type="ORF">GCU60_03015</name>
</gene>
<accession>A0A6L9VY60</accession>
<feature type="transmembrane region" description="Helical" evidence="10">
    <location>
        <begin position="233"/>
        <end position="252"/>
    </location>
</feature>